<dbReference type="Proteomes" id="UP000285610">
    <property type="component" value="Unassembled WGS sequence"/>
</dbReference>
<dbReference type="AlphaFoldDB" id="A0A415SE89"/>
<sequence>MKNAAQNERIYNERRICLQNAGILQSWKNQGEKIVNLLANSKVCFEIDEYIALQADNLKSPCDANAEFESVIIRGDAKIIEDFDIKRPFLQK</sequence>
<dbReference type="RefSeq" id="WP_118444097.1">
    <property type="nucleotide sequence ID" value="NZ_JBCPGC010000002.1"/>
</dbReference>
<comment type="caution">
    <text evidence="1">The sequence shown here is derived from an EMBL/GenBank/DDBJ whole genome shotgun (WGS) entry which is preliminary data.</text>
</comment>
<organism evidence="1 2">
    <name type="scientific">Mediterraneibacter gnavus</name>
    <name type="common">Ruminococcus gnavus</name>
    <dbReference type="NCBI Taxonomy" id="33038"/>
    <lineage>
        <taxon>Bacteria</taxon>
        <taxon>Bacillati</taxon>
        <taxon>Bacillota</taxon>
        <taxon>Clostridia</taxon>
        <taxon>Lachnospirales</taxon>
        <taxon>Lachnospiraceae</taxon>
        <taxon>Mediterraneibacter</taxon>
    </lineage>
</organism>
<dbReference type="EMBL" id="QRQE01000002">
    <property type="protein sequence ID" value="RHM81419.1"/>
    <property type="molecule type" value="Genomic_DNA"/>
</dbReference>
<dbReference type="Gene3D" id="2.30.110.10">
    <property type="entry name" value="Electron Transport, Fmn-binding Protein, Chain A"/>
    <property type="match status" value="1"/>
</dbReference>
<accession>A0A415SE89</accession>
<gene>
    <name evidence="1" type="ORF">DWZ50_01080</name>
</gene>
<reference evidence="1 2" key="1">
    <citation type="submission" date="2018-08" db="EMBL/GenBank/DDBJ databases">
        <title>A genome reference for cultivated species of the human gut microbiota.</title>
        <authorList>
            <person name="Zou Y."/>
            <person name="Xue W."/>
            <person name="Luo G."/>
        </authorList>
    </citation>
    <scope>NUCLEOTIDE SEQUENCE [LARGE SCALE GENOMIC DNA]</scope>
    <source>
        <strain evidence="1 2">AF33-12</strain>
    </source>
</reference>
<protein>
    <submittedName>
        <fullName evidence="1">Uncharacterized protein</fullName>
    </submittedName>
</protein>
<evidence type="ECO:0000313" key="1">
    <source>
        <dbReference type="EMBL" id="RHM81419.1"/>
    </source>
</evidence>
<name>A0A415SE89_MEDGN</name>
<proteinExistence type="predicted"/>
<evidence type="ECO:0000313" key="2">
    <source>
        <dbReference type="Proteomes" id="UP000285610"/>
    </source>
</evidence>
<dbReference type="SUPFAM" id="SSF50475">
    <property type="entry name" value="FMN-binding split barrel"/>
    <property type="match status" value="1"/>
</dbReference>
<dbReference type="InterPro" id="IPR012349">
    <property type="entry name" value="Split_barrel_FMN-bd"/>
</dbReference>